<evidence type="ECO:0000313" key="2">
    <source>
        <dbReference type="Proteomes" id="UP000314294"/>
    </source>
</evidence>
<proteinExistence type="predicted"/>
<protein>
    <submittedName>
        <fullName evidence="1">Uncharacterized protein</fullName>
    </submittedName>
</protein>
<evidence type="ECO:0000313" key="1">
    <source>
        <dbReference type="EMBL" id="TNN66253.1"/>
    </source>
</evidence>
<accession>A0A4Z2HMQ3</accession>
<reference evidence="1 2" key="1">
    <citation type="submission" date="2019-03" db="EMBL/GenBank/DDBJ databases">
        <title>First draft genome of Liparis tanakae, snailfish: a comprehensive survey of snailfish specific genes.</title>
        <authorList>
            <person name="Kim W."/>
            <person name="Song I."/>
            <person name="Jeong J.-H."/>
            <person name="Kim D."/>
            <person name="Kim S."/>
            <person name="Ryu S."/>
            <person name="Song J.Y."/>
            <person name="Lee S.K."/>
        </authorList>
    </citation>
    <scope>NUCLEOTIDE SEQUENCE [LARGE SCALE GENOMIC DNA]</scope>
    <source>
        <tissue evidence="1">Muscle</tissue>
    </source>
</reference>
<gene>
    <name evidence="1" type="ORF">EYF80_023487</name>
</gene>
<sequence length="83" mass="9087">MRQGTPNVMRMIASVAHGELRAKGSTKALTPHDCRSGVMLVCKGFQCQIAQAAGRDEVDKKPCLLNWINGNSLACWQVQRGVF</sequence>
<dbReference type="AlphaFoldDB" id="A0A4Z2HMQ3"/>
<organism evidence="1 2">
    <name type="scientific">Liparis tanakae</name>
    <name type="common">Tanaka's snailfish</name>
    <dbReference type="NCBI Taxonomy" id="230148"/>
    <lineage>
        <taxon>Eukaryota</taxon>
        <taxon>Metazoa</taxon>
        <taxon>Chordata</taxon>
        <taxon>Craniata</taxon>
        <taxon>Vertebrata</taxon>
        <taxon>Euteleostomi</taxon>
        <taxon>Actinopterygii</taxon>
        <taxon>Neopterygii</taxon>
        <taxon>Teleostei</taxon>
        <taxon>Neoteleostei</taxon>
        <taxon>Acanthomorphata</taxon>
        <taxon>Eupercaria</taxon>
        <taxon>Perciformes</taxon>
        <taxon>Cottioidei</taxon>
        <taxon>Cottales</taxon>
        <taxon>Liparidae</taxon>
        <taxon>Liparis</taxon>
    </lineage>
</organism>
<comment type="caution">
    <text evidence="1">The sequence shown here is derived from an EMBL/GenBank/DDBJ whole genome shotgun (WGS) entry which is preliminary data.</text>
</comment>
<name>A0A4Z2HMQ3_9TELE</name>
<dbReference type="Proteomes" id="UP000314294">
    <property type="component" value="Unassembled WGS sequence"/>
</dbReference>
<dbReference type="EMBL" id="SRLO01000222">
    <property type="protein sequence ID" value="TNN66253.1"/>
    <property type="molecule type" value="Genomic_DNA"/>
</dbReference>
<keyword evidence="2" id="KW-1185">Reference proteome</keyword>